<organism evidence="1 2">
    <name type="scientific">Trifolium medium</name>
    <dbReference type="NCBI Taxonomy" id="97028"/>
    <lineage>
        <taxon>Eukaryota</taxon>
        <taxon>Viridiplantae</taxon>
        <taxon>Streptophyta</taxon>
        <taxon>Embryophyta</taxon>
        <taxon>Tracheophyta</taxon>
        <taxon>Spermatophyta</taxon>
        <taxon>Magnoliopsida</taxon>
        <taxon>eudicotyledons</taxon>
        <taxon>Gunneridae</taxon>
        <taxon>Pentapetalae</taxon>
        <taxon>rosids</taxon>
        <taxon>fabids</taxon>
        <taxon>Fabales</taxon>
        <taxon>Fabaceae</taxon>
        <taxon>Papilionoideae</taxon>
        <taxon>50 kb inversion clade</taxon>
        <taxon>NPAAA clade</taxon>
        <taxon>Hologalegina</taxon>
        <taxon>IRL clade</taxon>
        <taxon>Trifolieae</taxon>
        <taxon>Trifolium</taxon>
    </lineage>
</organism>
<name>A0A392UPI3_9FABA</name>
<proteinExistence type="predicted"/>
<feature type="non-terminal residue" evidence="1">
    <location>
        <position position="29"/>
    </location>
</feature>
<reference evidence="1 2" key="1">
    <citation type="journal article" date="2018" name="Front. Plant Sci.">
        <title>Red Clover (Trifolium pratense) and Zigzag Clover (T. medium) - A Picture of Genomic Similarities and Differences.</title>
        <authorList>
            <person name="Dluhosova J."/>
            <person name="Istvanek J."/>
            <person name="Nedelnik J."/>
            <person name="Repkova J."/>
        </authorList>
    </citation>
    <scope>NUCLEOTIDE SEQUENCE [LARGE SCALE GENOMIC DNA]</scope>
    <source>
        <strain evidence="2">cv. 10/8</strain>
        <tissue evidence="1">Leaf</tissue>
    </source>
</reference>
<protein>
    <submittedName>
        <fullName evidence="1">Uncharacterized protein</fullName>
    </submittedName>
</protein>
<evidence type="ECO:0000313" key="2">
    <source>
        <dbReference type="Proteomes" id="UP000265520"/>
    </source>
</evidence>
<comment type="caution">
    <text evidence="1">The sequence shown here is derived from an EMBL/GenBank/DDBJ whole genome shotgun (WGS) entry which is preliminary data.</text>
</comment>
<dbReference type="Proteomes" id="UP000265520">
    <property type="component" value="Unassembled WGS sequence"/>
</dbReference>
<dbReference type="EMBL" id="LXQA010858791">
    <property type="protein sequence ID" value="MCI74356.1"/>
    <property type="molecule type" value="Genomic_DNA"/>
</dbReference>
<sequence length="29" mass="3212">MTVARANYTSIAHFSVEREVDMCAVCGHI</sequence>
<dbReference type="AlphaFoldDB" id="A0A392UPI3"/>
<evidence type="ECO:0000313" key="1">
    <source>
        <dbReference type="EMBL" id="MCI74356.1"/>
    </source>
</evidence>
<keyword evidence="2" id="KW-1185">Reference proteome</keyword>
<accession>A0A392UPI3</accession>